<evidence type="ECO:0000256" key="2">
    <source>
        <dbReference type="ARBA" id="ARBA00022741"/>
    </source>
</evidence>
<comment type="subunit">
    <text evidence="4">Homodimer. Polymerizes to form a dynamic ring structure in a strictly GTP-dependent manner. Interacts directly with several other division proteins.</text>
</comment>
<evidence type="ECO:0000256" key="3">
    <source>
        <dbReference type="ARBA" id="ARBA00023134"/>
    </source>
</evidence>
<comment type="function">
    <text evidence="4 6">Essential cell division protein that forms a contractile ring structure (Z ring) at the future cell division site. The regulation of the ring assembly controls the timing and the location of cell division. One of the functions of the FtsZ ring is to recruit other cell division proteins to the septum to produce a new cell wall between the dividing cells. Binds GTP and shows GTPase activity.</text>
</comment>
<dbReference type="Pfam" id="PF12327">
    <property type="entry name" value="FtsZ_C"/>
    <property type="match status" value="1"/>
</dbReference>
<feature type="binding site" evidence="4">
    <location>
        <begin position="20"/>
        <end position="24"/>
    </location>
    <ligand>
        <name>GTP</name>
        <dbReference type="ChEBI" id="CHEBI:37565"/>
    </ligand>
</feature>
<dbReference type="SMART" id="SM00864">
    <property type="entry name" value="Tubulin"/>
    <property type="match status" value="1"/>
</dbReference>
<dbReference type="SMART" id="SM00865">
    <property type="entry name" value="Tubulin_C"/>
    <property type="match status" value="1"/>
</dbReference>
<dbReference type="PANTHER" id="PTHR30314">
    <property type="entry name" value="CELL DIVISION PROTEIN FTSZ-RELATED"/>
    <property type="match status" value="1"/>
</dbReference>
<dbReference type="Gene3D" id="3.40.50.1440">
    <property type="entry name" value="Tubulin/FtsZ, GTPase domain"/>
    <property type="match status" value="1"/>
</dbReference>
<dbReference type="NCBIfam" id="TIGR00065">
    <property type="entry name" value="ftsZ"/>
    <property type="match status" value="1"/>
</dbReference>
<dbReference type="Pfam" id="PF00091">
    <property type="entry name" value="Tubulin"/>
    <property type="match status" value="1"/>
</dbReference>
<dbReference type="InterPro" id="IPR018316">
    <property type="entry name" value="Tubulin/FtsZ_2-layer-sand-dom"/>
</dbReference>
<keyword evidence="3 4" id="KW-0342">GTP-binding</keyword>
<feature type="compositionally biased region" description="Basic and acidic residues" evidence="7">
    <location>
        <begin position="347"/>
        <end position="371"/>
    </location>
</feature>
<accession>A0A1F4X793</accession>
<proteinExistence type="inferred from homology"/>
<dbReference type="CDD" id="cd02201">
    <property type="entry name" value="FtsZ_type1"/>
    <property type="match status" value="1"/>
</dbReference>
<keyword evidence="4 6" id="KW-0717">Septation</keyword>
<evidence type="ECO:0000256" key="5">
    <source>
        <dbReference type="NCBIfam" id="TIGR00065"/>
    </source>
</evidence>
<dbReference type="SUPFAM" id="SSF55307">
    <property type="entry name" value="Tubulin C-terminal domain-like"/>
    <property type="match status" value="1"/>
</dbReference>
<evidence type="ECO:0000313" key="11">
    <source>
        <dbReference type="Proteomes" id="UP000176815"/>
    </source>
</evidence>
<dbReference type="PROSITE" id="PS01135">
    <property type="entry name" value="FTSZ_2"/>
    <property type="match status" value="1"/>
</dbReference>
<feature type="region of interest" description="Disordered" evidence="7">
    <location>
        <begin position="332"/>
        <end position="380"/>
    </location>
</feature>
<dbReference type="InterPro" id="IPR020805">
    <property type="entry name" value="Cell_div_FtsZ_CS"/>
</dbReference>
<evidence type="ECO:0000313" key="10">
    <source>
        <dbReference type="EMBL" id="OGC77499.1"/>
    </source>
</evidence>
<evidence type="ECO:0000256" key="1">
    <source>
        <dbReference type="ARBA" id="ARBA00009690"/>
    </source>
</evidence>
<dbReference type="PANTHER" id="PTHR30314:SF3">
    <property type="entry name" value="MITOCHONDRIAL DIVISION PROTEIN FSZA"/>
    <property type="match status" value="1"/>
</dbReference>
<dbReference type="SUPFAM" id="SSF52490">
    <property type="entry name" value="Tubulin nucleotide-binding domain-like"/>
    <property type="match status" value="1"/>
</dbReference>
<keyword evidence="4 6" id="KW-0132">Cell division</keyword>
<dbReference type="Proteomes" id="UP000176815">
    <property type="component" value="Unassembled WGS sequence"/>
</dbReference>
<dbReference type="AlphaFoldDB" id="A0A1F4X793"/>
<name>A0A1F4X793_UNCKA</name>
<dbReference type="InterPro" id="IPR003008">
    <property type="entry name" value="Tubulin_FtsZ_GTPase"/>
</dbReference>
<dbReference type="GO" id="GO:0005737">
    <property type="term" value="C:cytoplasm"/>
    <property type="evidence" value="ECO:0007669"/>
    <property type="project" value="UniProtKB-SubCell"/>
</dbReference>
<dbReference type="Gene3D" id="3.30.1330.20">
    <property type="entry name" value="Tubulin/FtsZ, C-terminal domain"/>
    <property type="match status" value="1"/>
</dbReference>
<keyword evidence="4" id="KW-0963">Cytoplasm</keyword>
<dbReference type="PROSITE" id="PS01134">
    <property type="entry name" value="FTSZ_1"/>
    <property type="match status" value="1"/>
</dbReference>
<keyword evidence="2 4" id="KW-0547">Nucleotide-binding</keyword>
<gene>
    <name evidence="4" type="primary">ftsZ</name>
    <name evidence="10" type="ORF">A2619_01325</name>
</gene>
<evidence type="ECO:0000259" key="8">
    <source>
        <dbReference type="SMART" id="SM00864"/>
    </source>
</evidence>
<evidence type="ECO:0000256" key="4">
    <source>
        <dbReference type="HAMAP-Rule" id="MF_00909"/>
    </source>
</evidence>
<evidence type="ECO:0000256" key="7">
    <source>
        <dbReference type="SAM" id="MobiDB-lite"/>
    </source>
</evidence>
<feature type="domain" description="Tubulin/FtsZ 2-layer sandwich" evidence="9">
    <location>
        <begin position="207"/>
        <end position="324"/>
    </location>
</feature>
<dbReference type="PRINTS" id="PR00423">
    <property type="entry name" value="CELLDVISFTSZ"/>
</dbReference>
<dbReference type="FunFam" id="3.40.50.1440:FF:000001">
    <property type="entry name" value="Cell division protein FtsZ"/>
    <property type="match status" value="1"/>
</dbReference>
<dbReference type="InterPro" id="IPR000158">
    <property type="entry name" value="Cell_div_FtsZ"/>
</dbReference>
<reference evidence="10 11" key="1">
    <citation type="journal article" date="2016" name="Nat. Commun.">
        <title>Thousands of microbial genomes shed light on interconnected biogeochemical processes in an aquifer system.</title>
        <authorList>
            <person name="Anantharaman K."/>
            <person name="Brown C.T."/>
            <person name="Hug L.A."/>
            <person name="Sharon I."/>
            <person name="Castelle C.J."/>
            <person name="Probst A.J."/>
            <person name="Thomas B.C."/>
            <person name="Singh A."/>
            <person name="Wilkins M.J."/>
            <person name="Karaoz U."/>
            <person name="Brodie E.L."/>
            <person name="Williams K.H."/>
            <person name="Hubbard S.S."/>
            <person name="Banfield J.F."/>
        </authorList>
    </citation>
    <scope>NUCLEOTIDE SEQUENCE [LARGE SCALE GENOMIC DNA]</scope>
</reference>
<dbReference type="GO" id="GO:0043093">
    <property type="term" value="P:FtsZ-dependent cytokinesis"/>
    <property type="evidence" value="ECO:0007669"/>
    <property type="project" value="UniProtKB-UniRule"/>
</dbReference>
<feature type="domain" description="Tubulin/FtsZ GTPase" evidence="8">
    <location>
        <begin position="12"/>
        <end position="205"/>
    </location>
</feature>
<evidence type="ECO:0000259" key="9">
    <source>
        <dbReference type="SMART" id="SM00865"/>
    </source>
</evidence>
<feature type="binding site" evidence="4">
    <location>
        <position position="187"/>
    </location>
    <ligand>
        <name>GTP</name>
        <dbReference type="ChEBI" id="CHEBI:37565"/>
    </ligand>
</feature>
<protein>
    <recommendedName>
        <fullName evidence="4 5">Cell division protein FtsZ</fullName>
    </recommendedName>
</protein>
<dbReference type="EMBL" id="MEWG01000019">
    <property type="protein sequence ID" value="OGC77499.1"/>
    <property type="molecule type" value="Genomic_DNA"/>
</dbReference>
<organism evidence="10 11">
    <name type="scientific">candidate division WWE3 bacterium RIFOXYD1_FULL_39_9</name>
    <dbReference type="NCBI Taxonomy" id="1802649"/>
    <lineage>
        <taxon>Bacteria</taxon>
        <taxon>Katanobacteria</taxon>
    </lineage>
</organism>
<dbReference type="HAMAP" id="MF_00909">
    <property type="entry name" value="FtsZ"/>
    <property type="match status" value="1"/>
</dbReference>
<feature type="binding site" evidence="4">
    <location>
        <position position="139"/>
    </location>
    <ligand>
        <name>GTP</name>
        <dbReference type="ChEBI" id="CHEBI:37565"/>
    </ligand>
</feature>
<comment type="caution">
    <text evidence="10">The sequence shown here is derived from an EMBL/GenBank/DDBJ whole genome shotgun (WGS) entry which is preliminary data.</text>
</comment>
<dbReference type="InterPro" id="IPR036525">
    <property type="entry name" value="Tubulin/FtsZ_GTPase_sf"/>
</dbReference>
<comment type="similarity">
    <text evidence="1 4 6">Belongs to the FtsZ family.</text>
</comment>
<dbReference type="GO" id="GO:0003924">
    <property type="term" value="F:GTPase activity"/>
    <property type="evidence" value="ECO:0007669"/>
    <property type="project" value="UniProtKB-UniRule"/>
</dbReference>
<dbReference type="InterPro" id="IPR008280">
    <property type="entry name" value="Tub_FtsZ_C"/>
</dbReference>
<dbReference type="GO" id="GO:0032153">
    <property type="term" value="C:cell division site"/>
    <property type="evidence" value="ECO:0007669"/>
    <property type="project" value="UniProtKB-UniRule"/>
</dbReference>
<dbReference type="GO" id="GO:0051258">
    <property type="term" value="P:protein polymerization"/>
    <property type="evidence" value="ECO:0007669"/>
    <property type="project" value="UniProtKB-UniRule"/>
</dbReference>
<dbReference type="GO" id="GO:0005525">
    <property type="term" value="F:GTP binding"/>
    <property type="evidence" value="ECO:0007669"/>
    <property type="project" value="UniProtKB-UniRule"/>
</dbReference>
<dbReference type="GO" id="GO:0000917">
    <property type="term" value="P:division septum assembly"/>
    <property type="evidence" value="ECO:0007669"/>
    <property type="project" value="UniProtKB-KW"/>
</dbReference>
<dbReference type="InterPro" id="IPR037103">
    <property type="entry name" value="Tubulin/FtsZ-like_C"/>
</dbReference>
<evidence type="ECO:0000256" key="6">
    <source>
        <dbReference type="RuleBase" id="RU000631"/>
    </source>
</evidence>
<keyword evidence="4 6" id="KW-0131">Cell cycle</keyword>
<dbReference type="InterPro" id="IPR045061">
    <property type="entry name" value="FtsZ/CetZ"/>
</dbReference>
<feature type="binding site" evidence="4">
    <location>
        <begin position="108"/>
        <end position="110"/>
    </location>
    <ligand>
        <name>GTP</name>
        <dbReference type="ChEBI" id="CHEBI:37565"/>
    </ligand>
</feature>
<feature type="binding site" evidence="4">
    <location>
        <position position="143"/>
    </location>
    <ligand>
        <name>GTP</name>
        <dbReference type="ChEBI" id="CHEBI:37565"/>
    </ligand>
</feature>
<dbReference type="InterPro" id="IPR024757">
    <property type="entry name" value="FtsZ_C"/>
</dbReference>
<comment type="subcellular location">
    <subcellularLocation>
        <location evidence="4">Cytoplasm</location>
    </subcellularLocation>
    <text evidence="4">Assembles at midcell at the inner surface of the cytoplasmic membrane.</text>
</comment>
<sequence length="380" mass="40318">MHVKPEIERFAKIRVVGVGGAGGNVINSMINSQQINGVEFIAVNTDAQDLSVNKAFVKIPIGQELTNGLGAGADPEIGRKAAEESIDIIKANLEGADMVFITAGMGGGTGTGASPVIAAIAKDLGALTIGVVTKPFNFEGAQRTRNAEVGIEQLRREVDALITIPNQKLLDIADENMSIIDAFKMSDSVLNQGVQGISDLIVMPGLINVDFADVRTIMKDAGTALMGIGIGTGENRAENAAKAAVSSPLLEQSIKGASGILFNVIGGSDVTMREVDRAASIINEVASPDANIIFGTTIDDRYSGQIKITVIATGFDTADVKSQLGIPAAPVQRIQFPGRETQEEEKEEKSEEEKKEPWKPDDFESDYDSKYDIPAFLRGK</sequence>